<keyword evidence="2" id="KW-0378">Hydrolase</keyword>
<evidence type="ECO:0000313" key="3">
    <source>
        <dbReference type="Proteomes" id="UP000216478"/>
    </source>
</evidence>
<accession>A0A256GEW6</accession>
<comment type="caution">
    <text evidence="2">The sequence shown here is derived from an EMBL/GenBank/DDBJ whole genome shotgun (WGS) entry which is preliminary data.</text>
</comment>
<dbReference type="Proteomes" id="UP000216478">
    <property type="component" value="Unassembled WGS sequence"/>
</dbReference>
<dbReference type="EC" id="3.1.11.5" evidence="2"/>
<reference evidence="2 3" key="1">
    <citation type="submission" date="2017-07" db="EMBL/GenBank/DDBJ databases">
        <title>Phylogenetic study on the rhizospheric bacterium Ochrobactrum sp. A44.</title>
        <authorList>
            <person name="Krzyzanowska D.M."/>
            <person name="Ossowicki A."/>
            <person name="Rajewska M."/>
            <person name="Maciag T."/>
            <person name="Kaczynski Z."/>
            <person name="Czerwicka M."/>
            <person name="Jafra S."/>
        </authorList>
    </citation>
    <scope>NUCLEOTIDE SEQUENCE [LARGE SCALE GENOMIC DNA]</scope>
    <source>
        <strain evidence="2 3">OgA9a</strain>
    </source>
</reference>
<proteinExistence type="predicted"/>
<keyword evidence="3" id="KW-1185">Reference proteome</keyword>
<dbReference type="Pfam" id="PF17841">
    <property type="entry name" value="Bep_C_terminal"/>
    <property type="match status" value="1"/>
</dbReference>
<sequence>MSKPPALPMLAPVTEFASTVDEEAKQRALEVPRYRQQRAALAEAVQRIWRDPAAALATIEDLVVKGVKPERHARAVGNDPAAYGALRGSDRVVDRLMATGRERKAAVEAVGSVT</sequence>
<dbReference type="EMBL" id="NNRL01000027">
    <property type="protein sequence ID" value="OYR25456.1"/>
    <property type="molecule type" value="Genomic_DNA"/>
</dbReference>
<dbReference type="GO" id="GO:0008854">
    <property type="term" value="F:exodeoxyribonuclease V activity"/>
    <property type="evidence" value="ECO:0007669"/>
    <property type="project" value="UniProtKB-EC"/>
</dbReference>
<protein>
    <submittedName>
        <fullName evidence="2">Ti-type conjugative transfer relaxase TraA domain protein</fullName>
        <ecNumber evidence="2">3.1.11.5</ecNumber>
    </submittedName>
</protein>
<evidence type="ECO:0000313" key="2">
    <source>
        <dbReference type="EMBL" id="OYR25456.1"/>
    </source>
</evidence>
<feature type="domain" description="Bartonella effector protein BID" evidence="1">
    <location>
        <begin position="30"/>
        <end position="110"/>
    </location>
</feature>
<feature type="non-terminal residue" evidence="2">
    <location>
        <position position="114"/>
    </location>
</feature>
<dbReference type="InterPro" id="IPR041533">
    <property type="entry name" value="Bep_BID"/>
</dbReference>
<name>A0A256GEW6_9HYPH</name>
<dbReference type="AlphaFoldDB" id="A0A256GEW6"/>
<evidence type="ECO:0000259" key="1">
    <source>
        <dbReference type="Pfam" id="PF17841"/>
    </source>
</evidence>
<gene>
    <name evidence="2" type="ORF">CEV33_4592</name>
</gene>
<organism evidence="2 3">
    <name type="scientific">Brucella grignonensis</name>
    <dbReference type="NCBI Taxonomy" id="94627"/>
    <lineage>
        <taxon>Bacteria</taxon>
        <taxon>Pseudomonadati</taxon>
        <taxon>Pseudomonadota</taxon>
        <taxon>Alphaproteobacteria</taxon>
        <taxon>Hyphomicrobiales</taxon>
        <taxon>Brucellaceae</taxon>
        <taxon>Brucella/Ochrobactrum group</taxon>
        <taxon>Brucella</taxon>
    </lineage>
</organism>